<gene>
    <name evidence="2" type="ORF">C791_2798</name>
</gene>
<feature type="region of interest" description="Disordered" evidence="1">
    <location>
        <begin position="179"/>
        <end position="203"/>
    </location>
</feature>
<evidence type="ECO:0000313" key="2">
    <source>
        <dbReference type="EMBL" id="EMD26808.1"/>
    </source>
</evidence>
<proteinExistence type="predicted"/>
<accession>M2PQI3</accession>
<name>M2PQI3_9PSEU</name>
<dbReference type="AlphaFoldDB" id="M2PQI3"/>
<dbReference type="EMBL" id="ANMG01000027">
    <property type="protein sequence ID" value="EMD26808.1"/>
    <property type="molecule type" value="Genomic_DNA"/>
</dbReference>
<comment type="caution">
    <text evidence="2">The sequence shown here is derived from an EMBL/GenBank/DDBJ whole genome shotgun (WGS) entry which is preliminary data.</text>
</comment>
<sequence length="361" mass="37445">MPEPSRPEAAPMPEGPGFTAVDLRPLAAGEGTSAYCVNDAGMIVGESGSRPVRWDRDGNPTPLPILDGCSGGRAVSANIAGVIAGALYTGEHLRPVCWRPDGRVHALELPLGVISGTTCRVNARGSILGNAMRPGYRWRALRWEPGGEAVELGALPGGGETQGHDLNGLDEVVGSAKNGAGGGRTAVRWDPSGKISKLPPPRRATACGITDSGAILGDGVVWNRDGGTILLTGGPEFAAGQVVRITGRGVAIGWGVTPDRHGTCARWDRDGRPTVLRPLPSDVASTCYDIDDAGTVVGESVSKGTVRPVRWDADATPFPLPSPRGLTAIMAQHISASGAVIIGYGFDPDGSTYRGIAWRRS</sequence>
<evidence type="ECO:0000256" key="1">
    <source>
        <dbReference type="SAM" id="MobiDB-lite"/>
    </source>
</evidence>
<evidence type="ECO:0000313" key="3">
    <source>
        <dbReference type="Proteomes" id="UP000014137"/>
    </source>
</evidence>
<reference evidence="2 3" key="1">
    <citation type="submission" date="2012-10" db="EMBL/GenBank/DDBJ databases">
        <title>Genome assembly of Amycolatopsis azurea DSM 43854.</title>
        <authorList>
            <person name="Khatri I."/>
            <person name="Kaur I."/>
            <person name="Subramanian S."/>
            <person name="Mayilraj S."/>
        </authorList>
    </citation>
    <scope>NUCLEOTIDE SEQUENCE [LARGE SCALE GENOMIC DNA]</scope>
    <source>
        <strain evidence="2 3">DSM 43854</strain>
    </source>
</reference>
<dbReference type="Proteomes" id="UP000014137">
    <property type="component" value="Unassembled WGS sequence"/>
</dbReference>
<dbReference type="PATRIC" id="fig|1238180.3.peg.3397"/>
<organism evidence="2 3">
    <name type="scientific">Amycolatopsis azurea DSM 43854</name>
    <dbReference type="NCBI Taxonomy" id="1238180"/>
    <lineage>
        <taxon>Bacteria</taxon>
        <taxon>Bacillati</taxon>
        <taxon>Actinomycetota</taxon>
        <taxon>Actinomycetes</taxon>
        <taxon>Pseudonocardiales</taxon>
        <taxon>Pseudonocardiaceae</taxon>
        <taxon>Amycolatopsis</taxon>
    </lineage>
</organism>
<protein>
    <submittedName>
        <fullName evidence="2">Uncharacterized protein</fullName>
    </submittedName>
</protein>